<name>A0A811SSQ0_9POAL</name>
<dbReference type="InterPro" id="IPR004147">
    <property type="entry name" value="ABC1_dom"/>
</dbReference>
<dbReference type="Pfam" id="PF08224">
    <property type="entry name" value="DUF1719"/>
    <property type="match status" value="1"/>
</dbReference>
<dbReference type="OrthoDB" id="427480at2759"/>
<dbReference type="Proteomes" id="UP000604825">
    <property type="component" value="Unassembled WGS sequence"/>
</dbReference>
<proteinExistence type="inferred from homology"/>
<organism evidence="3 4">
    <name type="scientific">Miscanthus lutarioriparius</name>
    <dbReference type="NCBI Taxonomy" id="422564"/>
    <lineage>
        <taxon>Eukaryota</taxon>
        <taxon>Viridiplantae</taxon>
        <taxon>Streptophyta</taxon>
        <taxon>Embryophyta</taxon>
        <taxon>Tracheophyta</taxon>
        <taxon>Spermatophyta</taxon>
        <taxon>Magnoliopsida</taxon>
        <taxon>Liliopsida</taxon>
        <taxon>Poales</taxon>
        <taxon>Poaceae</taxon>
        <taxon>PACMAD clade</taxon>
        <taxon>Panicoideae</taxon>
        <taxon>Andropogonodae</taxon>
        <taxon>Andropogoneae</taxon>
        <taxon>Saccharinae</taxon>
        <taxon>Miscanthus</taxon>
    </lineage>
</organism>
<protein>
    <recommendedName>
        <fullName evidence="2">ABC1 atypical kinase-like domain-containing protein</fullName>
    </recommendedName>
</protein>
<accession>A0A811SSQ0</accession>
<dbReference type="SUPFAM" id="SSF56112">
    <property type="entry name" value="Protein kinase-like (PK-like)"/>
    <property type="match status" value="1"/>
</dbReference>
<gene>
    <name evidence="3" type="ORF">NCGR_LOCUS68066</name>
</gene>
<dbReference type="PANTHER" id="PTHR10566">
    <property type="entry name" value="CHAPERONE-ACTIVITY OF BC1 COMPLEX CABC1 -RELATED"/>
    <property type="match status" value="1"/>
</dbReference>
<evidence type="ECO:0000256" key="1">
    <source>
        <dbReference type="ARBA" id="ARBA00009670"/>
    </source>
</evidence>
<feature type="domain" description="ABC1 atypical kinase-like" evidence="2">
    <location>
        <begin position="194"/>
        <end position="234"/>
    </location>
</feature>
<dbReference type="EMBL" id="CAJGYO010000864">
    <property type="protein sequence ID" value="CAD6343968.1"/>
    <property type="molecule type" value="Genomic_DNA"/>
</dbReference>
<dbReference type="SMART" id="SM01157">
    <property type="entry name" value="DUF1719"/>
    <property type="match status" value="1"/>
</dbReference>
<dbReference type="InterPro" id="IPR013181">
    <property type="entry name" value="DUF1719"/>
</dbReference>
<comment type="similarity">
    <text evidence="1">Belongs to the protein kinase superfamily. ADCK protein kinase family.</text>
</comment>
<dbReference type="AlphaFoldDB" id="A0A811SSQ0"/>
<dbReference type="PANTHER" id="PTHR10566:SF53">
    <property type="entry name" value="PROTEIN ACTIVITY OF BC1 COMPLEX KINASE 1, CHLOROPLASTIC"/>
    <property type="match status" value="1"/>
</dbReference>
<feature type="domain" description="ABC1 atypical kinase-like" evidence="2">
    <location>
        <begin position="239"/>
        <end position="418"/>
    </location>
</feature>
<evidence type="ECO:0000313" key="3">
    <source>
        <dbReference type="EMBL" id="CAD6343968.1"/>
    </source>
</evidence>
<reference evidence="3" key="1">
    <citation type="submission" date="2020-10" db="EMBL/GenBank/DDBJ databases">
        <authorList>
            <person name="Han B."/>
            <person name="Lu T."/>
            <person name="Zhao Q."/>
            <person name="Huang X."/>
            <person name="Zhao Y."/>
        </authorList>
    </citation>
    <scope>NUCLEOTIDE SEQUENCE</scope>
</reference>
<comment type="caution">
    <text evidence="3">The sequence shown here is derived from an EMBL/GenBank/DDBJ whole genome shotgun (WGS) entry which is preliminary data.</text>
</comment>
<dbReference type="Pfam" id="PF03109">
    <property type="entry name" value="ABC1"/>
    <property type="match status" value="2"/>
</dbReference>
<evidence type="ECO:0000259" key="2">
    <source>
        <dbReference type="Pfam" id="PF03109"/>
    </source>
</evidence>
<sequence length="869" mass="98322">MELCTACIWTSAQWSQTTTTNRRLAYHGFANSSFSAPQRRRRAALYVMNAALTGASISSQNITQLPRTNGAAIKSISSNKPSSAMEQLDIERGVCIPFRKYSPEMVRKRVLDSRGSILSLASRGVEIVWKLGFYWSSLVYDFLVGRDEEIVPYRARQLRILLCDLGPSFIKAGQVLANRPDIIREDYMNELCILQDDVPPVPNQVAFTIIEEELGQPLERLFSKISSETIAAASSETRIEPIIYRDLFLFRTLASFLNGISLQKLGCNAELIVDEFGEKLLEELDYTLEATNIEDFLENFKDDPTVKIPRVYKQLSGSRVLVMEWIDGIRCTDPQAIKEAGIDVEGFLTVGVSAALRQLLEFGLFHGDPHPGNIFAMHDGRIAYVDFGNVAVLSQQNKQILIDAVVHAVNEDYAEMANDFTRLGFLASGTDVAPIIPALESIWQNSAGKGLADFNFRSVTGKFNQLVYNYPIRIPERFSLVIRSLLTQEGICFTLKRDFKFLEVAYPYIAKRLLTDPNPALRERLIQVLFKDGAFQWKRLENLIVLAKENVQAVRNRQLESKLDLTETIKDGARMFLIDAGIRRQLILAFTEDSKLHVEELVDVYRLVEDQIDMPSVALEVLQHREEDELRDSTLQRFERLADGADSFFRLVVESSGRRRPERSVPSSLPSLTQSLLAGNSVEFSLQRPGTGSSDLVLLWPWQDPDAEDEDELEAYHMVSREDEVTWQRNLKMVVSFRLSEAANILAIATSCLDLLPPQFDLSAKWMWCRHMMREYLWSDCGPPHNPNLECPNSGIMVLPQPVIRVTTFCYALPKAMDNNNGFPLKLACHVSPYLLPDKHSSQFLQVEQNVISETMLPKAEEGFRNIPA</sequence>
<dbReference type="CDD" id="cd05121">
    <property type="entry name" value="ABC1_ADCK3-like"/>
    <property type="match status" value="1"/>
</dbReference>
<dbReference type="InterPro" id="IPR011009">
    <property type="entry name" value="Kinase-like_dom_sf"/>
</dbReference>
<keyword evidence="4" id="KW-1185">Reference proteome</keyword>
<evidence type="ECO:0000313" key="4">
    <source>
        <dbReference type="Proteomes" id="UP000604825"/>
    </source>
</evidence>
<dbReference type="InterPro" id="IPR050154">
    <property type="entry name" value="UbiB_kinase"/>
</dbReference>